<dbReference type="PROSITE" id="PS51123">
    <property type="entry name" value="OMPA_2"/>
    <property type="match status" value="1"/>
</dbReference>
<dbReference type="GO" id="GO:0005886">
    <property type="term" value="C:plasma membrane"/>
    <property type="evidence" value="ECO:0007669"/>
    <property type="project" value="UniProtKB-SubCell"/>
</dbReference>
<dbReference type="PANTHER" id="PTHR30329">
    <property type="entry name" value="STATOR ELEMENT OF FLAGELLAR MOTOR COMPLEX"/>
    <property type="match status" value="1"/>
</dbReference>
<evidence type="ECO:0000256" key="5">
    <source>
        <dbReference type="ARBA" id="ARBA00022989"/>
    </source>
</evidence>
<dbReference type="NCBIfam" id="NF006508">
    <property type="entry name" value="PRK08944.1"/>
    <property type="match status" value="1"/>
</dbReference>
<dbReference type="Pfam" id="PF13677">
    <property type="entry name" value="MotB_plug"/>
    <property type="match status" value="1"/>
</dbReference>
<keyword evidence="3" id="KW-1003">Cell membrane</keyword>
<keyword evidence="5 9" id="KW-1133">Transmembrane helix</keyword>
<dbReference type="eggNOG" id="COG1360">
    <property type="taxonomic scope" value="Bacteria"/>
</dbReference>
<dbReference type="InterPro" id="IPR025713">
    <property type="entry name" value="MotB-like_N_dom"/>
</dbReference>
<dbReference type="PANTHER" id="PTHR30329:SF21">
    <property type="entry name" value="LIPOPROTEIN YIAD-RELATED"/>
    <property type="match status" value="1"/>
</dbReference>
<dbReference type="EMBL" id="CP000155">
    <property type="protein sequence ID" value="ABC32512.1"/>
    <property type="molecule type" value="Genomic_DNA"/>
</dbReference>
<dbReference type="HOGENOM" id="CLU_016890_0_3_6"/>
<name>Q2SA12_HAHCH</name>
<dbReference type="AlphaFoldDB" id="Q2SA12"/>
<evidence type="ECO:0000256" key="2">
    <source>
        <dbReference type="ARBA" id="ARBA00008914"/>
    </source>
</evidence>
<sequence length="326" mass="36230">MSDEEEQKCECPPGLPAWMATFADLMSLLMCFFVLLLSFSEMDALKFKRLAGSMREAFGVQAIVNVDSIPKGTSIIAQEFSPGKPDPTPLQTIMQQTEMDLPNLEQLCEQQVADALQEECPKVQGEELSDIVLEKIKMLVEETENDAITLASALESEVRNNQVEVETRGRKIVIRVQEKGSFSSGSADLNPEFYPVIDKLVELLKSMEGSISVEGHSDSIPIRTARFRSNWDLSAARALEVAHALFESGELEPSRFSIAGYADTKPLAPNDSAENRARNRRVEIILQQPLDDETKKEIQKARDVAPGILPSDQSEEWQGLAPDEIF</sequence>
<evidence type="ECO:0000259" key="10">
    <source>
        <dbReference type="PROSITE" id="PS51123"/>
    </source>
</evidence>
<evidence type="ECO:0000256" key="7">
    <source>
        <dbReference type="PROSITE-ProRule" id="PRU00473"/>
    </source>
</evidence>
<dbReference type="KEGG" id="hch:HCH_05862"/>
<comment type="similarity">
    <text evidence="2">Belongs to the MotB family.</text>
</comment>
<evidence type="ECO:0000256" key="9">
    <source>
        <dbReference type="SAM" id="Phobius"/>
    </source>
</evidence>
<evidence type="ECO:0000256" key="4">
    <source>
        <dbReference type="ARBA" id="ARBA00022692"/>
    </source>
</evidence>
<dbReference type="STRING" id="349521.HCH_05862"/>
<keyword evidence="11" id="KW-0969">Cilium</keyword>
<dbReference type="OrthoDB" id="9815217at2"/>
<dbReference type="CDD" id="cd07185">
    <property type="entry name" value="OmpA_C-like"/>
    <property type="match status" value="1"/>
</dbReference>
<dbReference type="Proteomes" id="UP000000238">
    <property type="component" value="Chromosome"/>
</dbReference>
<keyword evidence="12" id="KW-1185">Reference proteome</keyword>
<dbReference type="InterPro" id="IPR050330">
    <property type="entry name" value="Bact_OuterMem_StrucFunc"/>
</dbReference>
<reference evidence="11 12" key="1">
    <citation type="journal article" date="2005" name="Nucleic Acids Res.">
        <title>Genomic blueprint of Hahella chejuensis, a marine microbe producing an algicidal agent.</title>
        <authorList>
            <person name="Jeong H."/>
            <person name="Yim J.H."/>
            <person name="Lee C."/>
            <person name="Choi S.-H."/>
            <person name="Park Y.K."/>
            <person name="Yoon S.H."/>
            <person name="Hur C.-G."/>
            <person name="Kang H.-Y."/>
            <person name="Kim D."/>
            <person name="Lee H.H."/>
            <person name="Park K.H."/>
            <person name="Park S.-H."/>
            <person name="Park H.-S."/>
            <person name="Lee H.K."/>
            <person name="Oh T.K."/>
            <person name="Kim J.F."/>
        </authorList>
    </citation>
    <scope>NUCLEOTIDE SEQUENCE [LARGE SCALE GENOMIC DNA]</scope>
    <source>
        <strain evidence="11 12">KCTC 2396</strain>
    </source>
</reference>
<keyword evidence="4 9" id="KW-0812">Transmembrane</keyword>
<dbReference type="SUPFAM" id="SSF103088">
    <property type="entry name" value="OmpA-like"/>
    <property type="match status" value="1"/>
</dbReference>
<dbReference type="InterPro" id="IPR036737">
    <property type="entry name" value="OmpA-like_sf"/>
</dbReference>
<comment type="subcellular location">
    <subcellularLocation>
        <location evidence="1">Cell membrane</location>
        <topology evidence="1">Single-pass membrane protein</topology>
    </subcellularLocation>
</comment>
<keyword evidence="6 7" id="KW-0472">Membrane</keyword>
<proteinExistence type="inferred from homology"/>
<dbReference type="Pfam" id="PF00691">
    <property type="entry name" value="OmpA"/>
    <property type="match status" value="1"/>
</dbReference>
<feature type="domain" description="OmpA-like" evidence="10">
    <location>
        <begin position="169"/>
        <end position="290"/>
    </location>
</feature>
<accession>Q2SA12</accession>
<keyword evidence="11" id="KW-0966">Cell projection</keyword>
<evidence type="ECO:0000256" key="1">
    <source>
        <dbReference type="ARBA" id="ARBA00004162"/>
    </source>
</evidence>
<organism evidence="11 12">
    <name type="scientific">Hahella chejuensis (strain KCTC 2396)</name>
    <dbReference type="NCBI Taxonomy" id="349521"/>
    <lineage>
        <taxon>Bacteria</taxon>
        <taxon>Pseudomonadati</taxon>
        <taxon>Pseudomonadota</taxon>
        <taxon>Gammaproteobacteria</taxon>
        <taxon>Oceanospirillales</taxon>
        <taxon>Hahellaceae</taxon>
        <taxon>Hahella</taxon>
    </lineage>
</organism>
<evidence type="ECO:0000313" key="11">
    <source>
        <dbReference type="EMBL" id="ABC32512.1"/>
    </source>
</evidence>
<gene>
    <name evidence="11" type="ordered locus">HCH_05862</name>
</gene>
<evidence type="ECO:0000256" key="3">
    <source>
        <dbReference type="ARBA" id="ARBA00022475"/>
    </source>
</evidence>
<dbReference type="RefSeq" id="WP_011399571.1">
    <property type="nucleotide sequence ID" value="NC_007645.1"/>
</dbReference>
<evidence type="ECO:0000313" key="12">
    <source>
        <dbReference type="Proteomes" id="UP000000238"/>
    </source>
</evidence>
<keyword evidence="11" id="KW-0282">Flagellum</keyword>
<evidence type="ECO:0000256" key="8">
    <source>
        <dbReference type="SAM" id="MobiDB-lite"/>
    </source>
</evidence>
<feature type="transmembrane region" description="Helical" evidence="9">
    <location>
        <begin position="17"/>
        <end position="39"/>
    </location>
</feature>
<evidence type="ECO:0000256" key="6">
    <source>
        <dbReference type="ARBA" id="ARBA00023136"/>
    </source>
</evidence>
<dbReference type="InterPro" id="IPR006665">
    <property type="entry name" value="OmpA-like"/>
</dbReference>
<protein>
    <submittedName>
        <fullName evidence="11">Flagellar motor protein</fullName>
    </submittedName>
</protein>
<dbReference type="Gene3D" id="3.30.1330.60">
    <property type="entry name" value="OmpA-like domain"/>
    <property type="match status" value="1"/>
</dbReference>
<feature type="region of interest" description="Disordered" evidence="8">
    <location>
        <begin position="302"/>
        <end position="326"/>
    </location>
</feature>